<evidence type="ECO:0000313" key="2">
    <source>
        <dbReference type="Proteomes" id="UP000000305"/>
    </source>
</evidence>
<dbReference type="AlphaFoldDB" id="E9HDN1"/>
<dbReference type="InParanoid" id="E9HDN1"/>
<reference evidence="1 2" key="1">
    <citation type="journal article" date="2011" name="Science">
        <title>The ecoresponsive genome of Daphnia pulex.</title>
        <authorList>
            <person name="Colbourne J.K."/>
            <person name="Pfrender M.E."/>
            <person name="Gilbert D."/>
            <person name="Thomas W.K."/>
            <person name="Tucker A."/>
            <person name="Oakley T.H."/>
            <person name="Tokishita S."/>
            <person name="Aerts A."/>
            <person name="Arnold G.J."/>
            <person name="Basu M.K."/>
            <person name="Bauer D.J."/>
            <person name="Caceres C.E."/>
            <person name="Carmel L."/>
            <person name="Casola C."/>
            <person name="Choi J.H."/>
            <person name="Detter J.C."/>
            <person name="Dong Q."/>
            <person name="Dusheyko S."/>
            <person name="Eads B.D."/>
            <person name="Frohlich T."/>
            <person name="Geiler-Samerotte K.A."/>
            <person name="Gerlach D."/>
            <person name="Hatcher P."/>
            <person name="Jogdeo S."/>
            <person name="Krijgsveld J."/>
            <person name="Kriventseva E.V."/>
            <person name="Kultz D."/>
            <person name="Laforsch C."/>
            <person name="Lindquist E."/>
            <person name="Lopez J."/>
            <person name="Manak J.R."/>
            <person name="Muller J."/>
            <person name="Pangilinan J."/>
            <person name="Patwardhan R.P."/>
            <person name="Pitluck S."/>
            <person name="Pritham E.J."/>
            <person name="Rechtsteiner A."/>
            <person name="Rho M."/>
            <person name="Rogozin I.B."/>
            <person name="Sakarya O."/>
            <person name="Salamov A."/>
            <person name="Schaack S."/>
            <person name="Shapiro H."/>
            <person name="Shiga Y."/>
            <person name="Skalitzky C."/>
            <person name="Smith Z."/>
            <person name="Souvorov A."/>
            <person name="Sung W."/>
            <person name="Tang Z."/>
            <person name="Tsuchiya D."/>
            <person name="Tu H."/>
            <person name="Vos H."/>
            <person name="Wang M."/>
            <person name="Wolf Y.I."/>
            <person name="Yamagata H."/>
            <person name="Yamada T."/>
            <person name="Ye Y."/>
            <person name="Shaw J.R."/>
            <person name="Andrews J."/>
            <person name="Crease T.J."/>
            <person name="Tang H."/>
            <person name="Lucas S.M."/>
            <person name="Robertson H.M."/>
            <person name="Bork P."/>
            <person name="Koonin E.V."/>
            <person name="Zdobnov E.M."/>
            <person name="Grigoriev I.V."/>
            <person name="Lynch M."/>
            <person name="Boore J.L."/>
        </authorList>
    </citation>
    <scope>NUCLEOTIDE SEQUENCE [LARGE SCALE GENOMIC DNA]</scope>
</reference>
<protein>
    <submittedName>
        <fullName evidence="1">Uncharacterized protein</fullName>
    </submittedName>
</protein>
<proteinExistence type="predicted"/>
<dbReference type="HOGENOM" id="CLU_2529693_0_0_1"/>
<keyword evidence="2" id="KW-1185">Reference proteome</keyword>
<dbReference type="Proteomes" id="UP000000305">
    <property type="component" value="Unassembled WGS sequence"/>
</dbReference>
<dbReference type="EMBL" id="GL732624">
    <property type="protein sequence ID" value="EFX70177.1"/>
    <property type="molecule type" value="Genomic_DNA"/>
</dbReference>
<organism evidence="1 2">
    <name type="scientific">Daphnia pulex</name>
    <name type="common">Water flea</name>
    <dbReference type="NCBI Taxonomy" id="6669"/>
    <lineage>
        <taxon>Eukaryota</taxon>
        <taxon>Metazoa</taxon>
        <taxon>Ecdysozoa</taxon>
        <taxon>Arthropoda</taxon>
        <taxon>Crustacea</taxon>
        <taxon>Branchiopoda</taxon>
        <taxon>Diplostraca</taxon>
        <taxon>Cladocera</taxon>
        <taxon>Anomopoda</taxon>
        <taxon>Daphniidae</taxon>
        <taxon>Daphnia</taxon>
    </lineage>
</organism>
<sequence>MASLVAQAKTVEICLIYRSGAESSGDCKSGKNGHKFGASNRKADSVKKRWLVVNSAAGTPRPDYAALVRRTNEWRRMLLESRQL</sequence>
<name>E9HDN1_DAPPU</name>
<gene>
    <name evidence="1" type="ORF">DAPPUDRAFT_257476</name>
</gene>
<accession>E9HDN1</accession>
<evidence type="ECO:0000313" key="1">
    <source>
        <dbReference type="EMBL" id="EFX70177.1"/>
    </source>
</evidence>
<dbReference type="KEGG" id="dpx:DAPPUDRAFT_257476"/>